<dbReference type="KEGG" id="cpi:Cpin_4595"/>
<evidence type="ECO:0000256" key="2">
    <source>
        <dbReference type="ARBA" id="ARBA00022692"/>
    </source>
</evidence>
<evidence type="ECO:0008006" key="8">
    <source>
        <dbReference type="Google" id="ProtNLM"/>
    </source>
</evidence>
<evidence type="ECO:0000256" key="3">
    <source>
        <dbReference type="ARBA" id="ARBA00022989"/>
    </source>
</evidence>
<comment type="subcellular location">
    <subcellularLocation>
        <location evidence="1">Membrane</location>
        <topology evidence="1">Multi-pass membrane protein</topology>
    </subcellularLocation>
</comment>
<dbReference type="Pfam" id="PF13564">
    <property type="entry name" value="DoxX_2"/>
    <property type="match status" value="1"/>
</dbReference>
<evidence type="ECO:0000313" key="7">
    <source>
        <dbReference type="Proteomes" id="UP000002215"/>
    </source>
</evidence>
<dbReference type="Proteomes" id="UP000002215">
    <property type="component" value="Chromosome"/>
</dbReference>
<feature type="transmembrane region" description="Helical" evidence="5">
    <location>
        <begin position="84"/>
        <end position="102"/>
    </location>
</feature>
<keyword evidence="4 5" id="KW-0472">Membrane</keyword>
<evidence type="ECO:0000313" key="6">
    <source>
        <dbReference type="EMBL" id="ACU62036.1"/>
    </source>
</evidence>
<dbReference type="RefSeq" id="WP_012792204.1">
    <property type="nucleotide sequence ID" value="NC_013132.1"/>
</dbReference>
<dbReference type="InterPro" id="IPR032808">
    <property type="entry name" value="DoxX"/>
</dbReference>
<reference evidence="7" key="1">
    <citation type="submission" date="2009-08" db="EMBL/GenBank/DDBJ databases">
        <title>The complete genome of Chitinophaga pinensis DSM 2588.</title>
        <authorList>
            <consortium name="US DOE Joint Genome Institute (JGI-PGF)"/>
            <person name="Lucas S."/>
            <person name="Copeland A."/>
            <person name="Lapidus A."/>
            <person name="Glavina del Rio T."/>
            <person name="Dalin E."/>
            <person name="Tice H."/>
            <person name="Bruce D."/>
            <person name="Goodwin L."/>
            <person name="Pitluck S."/>
            <person name="Kyrpides N."/>
            <person name="Mavromatis K."/>
            <person name="Ivanova N."/>
            <person name="Mikhailova N."/>
            <person name="Sims D."/>
            <person name="Meinche L."/>
            <person name="Brettin T."/>
            <person name="Detter J.C."/>
            <person name="Han C."/>
            <person name="Larimer F."/>
            <person name="Land M."/>
            <person name="Hauser L."/>
            <person name="Markowitz V."/>
            <person name="Cheng J.-F."/>
            <person name="Hugenholtz P."/>
            <person name="Woyke T."/>
            <person name="Wu D."/>
            <person name="Spring S."/>
            <person name="Klenk H.-P."/>
            <person name="Eisen J.A."/>
        </authorList>
    </citation>
    <scope>NUCLEOTIDE SEQUENCE [LARGE SCALE GENOMIC DNA]</scope>
    <source>
        <strain evidence="7">ATCC 43595 / DSM 2588 / LMG 13176 / NBRC 15968 / NCIMB 11800 / UQM 2034</strain>
    </source>
</reference>
<gene>
    <name evidence="6" type="ordered locus">Cpin_4595</name>
</gene>
<reference evidence="6 7" key="2">
    <citation type="journal article" date="2010" name="Stand. Genomic Sci.">
        <title>Complete genome sequence of Chitinophaga pinensis type strain (UQM 2034).</title>
        <authorList>
            <person name="Glavina Del Rio T."/>
            <person name="Abt B."/>
            <person name="Spring S."/>
            <person name="Lapidus A."/>
            <person name="Nolan M."/>
            <person name="Tice H."/>
            <person name="Copeland A."/>
            <person name="Cheng J.F."/>
            <person name="Chen F."/>
            <person name="Bruce D."/>
            <person name="Goodwin L."/>
            <person name="Pitluck S."/>
            <person name="Ivanova N."/>
            <person name="Mavromatis K."/>
            <person name="Mikhailova N."/>
            <person name="Pati A."/>
            <person name="Chen A."/>
            <person name="Palaniappan K."/>
            <person name="Land M."/>
            <person name="Hauser L."/>
            <person name="Chang Y.J."/>
            <person name="Jeffries C.D."/>
            <person name="Chain P."/>
            <person name="Saunders E."/>
            <person name="Detter J.C."/>
            <person name="Brettin T."/>
            <person name="Rohde M."/>
            <person name="Goker M."/>
            <person name="Bristow J."/>
            <person name="Eisen J.A."/>
            <person name="Markowitz V."/>
            <person name="Hugenholtz P."/>
            <person name="Kyrpides N.C."/>
            <person name="Klenk H.P."/>
            <person name="Lucas S."/>
        </authorList>
    </citation>
    <scope>NUCLEOTIDE SEQUENCE [LARGE SCALE GENOMIC DNA]</scope>
    <source>
        <strain evidence="7">ATCC 43595 / DSM 2588 / LMG 13176 / NBRC 15968 / NCIMB 11800 / UQM 2034</strain>
    </source>
</reference>
<evidence type="ECO:0000256" key="4">
    <source>
        <dbReference type="ARBA" id="ARBA00023136"/>
    </source>
</evidence>
<evidence type="ECO:0000256" key="1">
    <source>
        <dbReference type="ARBA" id="ARBA00004141"/>
    </source>
</evidence>
<organism evidence="6 7">
    <name type="scientific">Chitinophaga pinensis (strain ATCC 43595 / DSM 2588 / LMG 13176 / NBRC 15968 / NCIMB 11800 / UQM 2034)</name>
    <dbReference type="NCBI Taxonomy" id="485918"/>
    <lineage>
        <taxon>Bacteria</taxon>
        <taxon>Pseudomonadati</taxon>
        <taxon>Bacteroidota</taxon>
        <taxon>Chitinophagia</taxon>
        <taxon>Chitinophagales</taxon>
        <taxon>Chitinophagaceae</taxon>
        <taxon>Chitinophaga</taxon>
    </lineage>
</organism>
<evidence type="ECO:0000256" key="5">
    <source>
        <dbReference type="SAM" id="Phobius"/>
    </source>
</evidence>
<dbReference type="GO" id="GO:0016020">
    <property type="term" value="C:membrane"/>
    <property type="evidence" value="ECO:0007669"/>
    <property type="project" value="UniProtKB-SubCell"/>
</dbReference>
<sequence length="126" mass="13822">MTSKQSPSKILHILLWVAQGLLSATLLWASATKLFKPAAELAAMWPWTAEHRGLVVFTGILDFLGALGLVLPGILRIWPRLTRYAAYGILLLMIAASVFHISRGEANLIGINIVFAAIAAFIAWRR</sequence>
<protein>
    <recommendedName>
        <fullName evidence="8">DoxX family protein</fullName>
    </recommendedName>
</protein>
<proteinExistence type="predicted"/>
<dbReference type="EMBL" id="CP001699">
    <property type="protein sequence ID" value="ACU62036.1"/>
    <property type="molecule type" value="Genomic_DNA"/>
</dbReference>
<feature type="transmembrane region" description="Helical" evidence="5">
    <location>
        <begin position="108"/>
        <end position="124"/>
    </location>
</feature>
<keyword evidence="3 5" id="KW-1133">Transmembrane helix</keyword>
<dbReference type="AlphaFoldDB" id="A0A979G776"/>
<keyword evidence="2 5" id="KW-0812">Transmembrane</keyword>
<dbReference type="OrthoDB" id="3385086at2"/>
<accession>A0A979G776</accession>
<name>A0A979G776_CHIPD</name>
<feature type="transmembrane region" description="Helical" evidence="5">
    <location>
        <begin position="53"/>
        <end position="72"/>
    </location>
</feature>